<dbReference type="Gene3D" id="1.10.10.60">
    <property type="entry name" value="Homeodomain-like"/>
    <property type="match status" value="1"/>
</dbReference>
<dbReference type="InterPro" id="IPR002197">
    <property type="entry name" value="HTH_Fis"/>
</dbReference>
<dbReference type="InterPro" id="IPR009057">
    <property type="entry name" value="Homeodomain-like_sf"/>
</dbReference>
<gene>
    <name evidence="7" type="ORF">GBAR_LOCUS1591</name>
</gene>
<reference evidence="7" key="1">
    <citation type="submission" date="2023-03" db="EMBL/GenBank/DDBJ databases">
        <authorList>
            <person name="Steffen K."/>
            <person name="Cardenas P."/>
        </authorList>
    </citation>
    <scope>NUCLEOTIDE SEQUENCE</scope>
</reference>
<evidence type="ECO:0000256" key="4">
    <source>
        <dbReference type="ARBA" id="ARBA00023125"/>
    </source>
</evidence>
<dbReference type="GO" id="GO:0005524">
    <property type="term" value="F:ATP binding"/>
    <property type="evidence" value="ECO:0007669"/>
    <property type="project" value="UniProtKB-KW"/>
</dbReference>
<dbReference type="PROSITE" id="PS00676">
    <property type="entry name" value="SIGMA54_INTERACT_2"/>
    <property type="match status" value="1"/>
</dbReference>
<dbReference type="Gene3D" id="1.10.8.60">
    <property type="match status" value="1"/>
</dbReference>
<dbReference type="GO" id="GO:0006355">
    <property type="term" value="P:regulation of DNA-templated transcription"/>
    <property type="evidence" value="ECO:0007669"/>
    <property type="project" value="InterPro"/>
</dbReference>
<dbReference type="Pfam" id="PF00158">
    <property type="entry name" value="Sigma54_activat"/>
    <property type="match status" value="1"/>
</dbReference>
<dbReference type="PRINTS" id="PR01590">
    <property type="entry name" value="HTHFIS"/>
</dbReference>
<dbReference type="Pfam" id="PF25601">
    <property type="entry name" value="AAA_lid_14"/>
    <property type="match status" value="1"/>
</dbReference>
<organism evidence="7 8">
    <name type="scientific">Geodia barretti</name>
    <name type="common">Barrett's horny sponge</name>
    <dbReference type="NCBI Taxonomy" id="519541"/>
    <lineage>
        <taxon>Eukaryota</taxon>
        <taxon>Metazoa</taxon>
        <taxon>Porifera</taxon>
        <taxon>Demospongiae</taxon>
        <taxon>Heteroscleromorpha</taxon>
        <taxon>Tetractinellida</taxon>
        <taxon>Astrophorina</taxon>
        <taxon>Geodiidae</taxon>
        <taxon>Geodia</taxon>
    </lineage>
</organism>
<dbReference type="PANTHER" id="PTHR32071:SF113">
    <property type="entry name" value="ALGINATE BIOSYNTHESIS TRANSCRIPTIONAL REGULATORY PROTEIN ALGB"/>
    <property type="match status" value="1"/>
</dbReference>
<dbReference type="Proteomes" id="UP001174909">
    <property type="component" value="Unassembled WGS sequence"/>
</dbReference>
<dbReference type="PANTHER" id="PTHR32071">
    <property type="entry name" value="TRANSCRIPTIONAL REGULATORY PROTEIN"/>
    <property type="match status" value="1"/>
</dbReference>
<keyword evidence="2" id="KW-0067">ATP-binding</keyword>
<evidence type="ECO:0000313" key="8">
    <source>
        <dbReference type="Proteomes" id="UP001174909"/>
    </source>
</evidence>
<dbReference type="PROSITE" id="PS50045">
    <property type="entry name" value="SIGMA54_INTERACT_4"/>
    <property type="match status" value="1"/>
</dbReference>
<dbReference type="EMBL" id="CASHTH010000237">
    <property type="protein sequence ID" value="CAI7995023.1"/>
    <property type="molecule type" value="Genomic_DNA"/>
</dbReference>
<dbReference type="InterPro" id="IPR002078">
    <property type="entry name" value="Sigma_54_int"/>
</dbReference>
<dbReference type="Gene3D" id="3.40.50.300">
    <property type="entry name" value="P-loop containing nucleotide triphosphate hydrolases"/>
    <property type="match status" value="1"/>
</dbReference>
<dbReference type="PROSITE" id="PS00675">
    <property type="entry name" value="SIGMA54_INTERACT_1"/>
    <property type="match status" value="1"/>
</dbReference>
<evidence type="ECO:0000259" key="6">
    <source>
        <dbReference type="PROSITE" id="PS50045"/>
    </source>
</evidence>
<dbReference type="InterPro" id="IPR025944">
    <property type="entry name" value="Sigma_54_int_dom_CS"/>
</dbReference>
<dbReference type="AlphaFoldDB" id="A0AA35QY09"/>
<name>A0AA35QY09_GEOBA</name>
<keyword evidence="8" id="KW-1185">Reference proteome</keyword>
<keyword evidence="4" id="KW-0238">DNA-binding</keyword>
<dbReference type="InterPro" id="IPR025943">
    <property type="entry name" value="Sigma_54_int_dom_ATP-bd_2"/>
</dbReference>
<dbReference type="SUPFAM" id="SSF52540">
    <property type="entry name" value="P-loop containing nucleoside triphosphate hydrolases"/>
    <property type="match status" value="1"/>
</dbReference>
<sequence length="327" mass="37275">MDNRRTSHRNPRIQNQYLVGNSPATQQVRERIRQAVEANVDTILLTGETGTGKEVVAQEIHFQGSSEERPFVAVNCSALPKSLVESELFGHVKGAFTDATTDKPGYFELANNGTLLLDEIADLPLQIQAKLLRVLDIRTLRRIGGTQEISVQVRIISAFNKDPPQLVESGQFRDDLYYRLNVFPIHLTPLRERLEDILPLVDYFLEAYITRSGRSFDGFSEGAKSVLLDYQYPGNVRELRNIVERTAVLCPAEVSLIGAEHLDIQEYPSEELPSQSDKSADENEYERILRTLEENRWIRRRVAKKLGIPYSTLLYKMKRLGISQMRD</sequence>
<dbReference type="Pfam" id="PF02954">
    <property type="entry name" value="HTH_8"/>
    <property type="match status" value="1"/>
</dbReference>
<dbReference type="InterPro" id="IPR025662">
    <property type="entry name" value="Sigma_54_int_dom_ATP-bd_1"/>
</dbReference>
<protein>
    <submittedName>
        <fullName evidence="7">Response regulator protein PilR</fullName>
    </submittedName>
</protein>
<evidence type="ECO:0000256" key="3">
    <source>
        <dbReference type="ARBA" id="ARBA00023015"/>
    </source>
</evidence>
<evidence type="ECO:0000256" key="2">
    <source>
        <dbReference type="ARBA" id="ARBA00022840"/>
    </source>
</evidence>
<accession>A0AA35QY09</accession>
<dbReference type="GO" id="GO:0043565">
    <property type="term" value="F:sequence-specific DNA binding"/>
    <property type="evidence" value="ECO:0007669"/>
    <property type="project" value="InterPro"/>
</dbReference>
<keyword evidence="3" id="KW-0805">Transcription regulation</keyword>
<dbReference type="FunFam" id="3.40.50.300:FF:000006">
    <property type="entry name" value="DNA-binding transcriptional regulator NtrC"/>
    <property type="match status" value="1"/>
</dbReference>
<evidence type="ECO:0000313" key="7">
    <source>
        <dbReference type="EMBL" id="CAI7995023.1"/>
    </source>
</evidence>
<dbReference type="SUPFAM" id="SSF46689">
    <property type="entry name" value="Homeodomain-like"/>
    <property type="match status" value="1"/>
</dbReference>
<keyword evidence="1" id="KW-0547">Nucleotide-binding</keyword>
<evidence type="ECO:0000256" key="5">
    <source>
        <dbReference type="ARBA" id="ARBA00023163"/>
    </source>
</evidence>
<evidence type="ECO:0000256" key="1">
    <source>
        <dbReference type="ARBA" id="ARBA00022741"/>
    </source>
</evidence>
<dbReference type="PROSITE" id="PS00688">
    <property type="entry name" value="SIGMA54_INTERACT_3"/>
    <property type="match status" value="1"/>
</dbReference>
<keyword evidence="5" id="KW-0804">Transcription</keyword>
<dbReference type="InterPro" id="IPR058031">
    <property type="entry name" value="AAA_lid_NorR"/>
</dbReference>
<dbReference type="CDD" id="cd00009">
    <property type="entry name" value="AAA"/>
    <property type="match status" value="1"/>
</dbReference>
<proteinExistence type="predicted"/>
<dbReference type="InterPro" id="IPR027417">
    <property type="entry name" value="P-loop_NTPase"/>
</dbReference>
<feature type="domain" description="Sigma-54 factor interaction" evidence="6">
    <location>
        <begin position="18"/>
        <end position="248"/>
    </location>
</feature>
<comment type="caution">
    <text evidence="7">The sequence shown here is derived from an EMBL/GenBank/DDBJ whole genome shotgun (WGS) entry which is preliminary data.</text>
</comment>